<dbReference type="Proteomes" id="UP000541444">
    <property type="component" value="Unassembled WGS sequence"/>
</dbReference>
<dbReference type="AlphaFoldDB" id="A0A7J7M7Y9"/>
<evidence type="ECO:0008006" key="3">
    <source>
        <dbReference type="Google" id="ProtNLM"/>
    </source>
</evidence>
<protein>
    <recommendedName>
        <fullName evidence="3">Myb/SANT-like domain-containing protein</fullName>
    </recommendedName>
</protein>
<name>A0A7J7M7Y9_9MAGN</name>
<gene>
    <name evidence="1" type="ORF">GIB67_016489</name>
</gene>
<reference evidence="1 2" key="1">
    <citation type="journal article" date="2020" name="IScience">
        <title>Genome Sequencing of the Endangered Kingdonia uniflora (Circaeasteraceae, Ranunculales) Reveals Potential Mechanisms of Evolutionary Specialization.</title>
        <authorList>
            <person name="Sun Y."/>
            <person name="Deng T."/>
            <person name="Zhang A."/>
            <person name="Moore M.J."/>
            <person name="Landis J.B."/>
            <person name="Lin N."/>
            <person name="Zhang H."/>
            <person name="Zhang X."/>
            <person name="Huang J."/>
            <person name="Zhang X."/>
            <person name="Sun H."/>
            <person name="Wang H."/>
        </authorList>
    </citation>
    <scope>NUCLEOTIDE SEQUENCE [LARGE SCALE GENOMIC DNA]</scope>
    <source>
        <strain evidence="1">TB1705</strain>
        <tissue evidence="1">Leaf</tissue>
    </source>
</reference>
<dbReference type="OrthoDB" id="618098at2759"/>
<proteinExistence type="predicted"/>
<accession>A0A7J7M7Y9</accession>
<keyword evidence="2" id="KW-1185">Reference proteome</keyword>
<dbReference type="PANTHER" id="PTHR46929">
    <property type="entry name" value="EXPRESSED PROTEIN"/>
    <property type="match status" value="1"/>
</dbReference>
<evidence type="ECO:0000313" key="2">
    <source>
        <dbReference type="Proteomes" id="UP000541444"/>
    </source>
</evidence>
<comment type="caution">
    <text evidence="1">The sequence shown here is derived from an EMBL/GenBank/DDBJ whole genome shotgun (WGS) entry which is preliminary data.</text>
</comment>
<dbReference type="EMBL" id="JACGCM010001722">
    <property type="protein sequence ID" value="KAF6151011.1"/>
    <property type="molecule type" value="Genomic_DNA"/>
</dbReference>
<organism evidence="1 2">
    <name type="scientific">Kingdonia uniflora</name>
    <dbReference type="NCBI Taxonomy" id="39325"/>
    <lineage>
        <taxon>Eukaryota</taxon>
        <taxon>Viridiplantae</taxon>
        <taxon>Streptophyta</taxon>
        <taxon>Embryophyta</taxon>
        <taxon>Tracheophyta</taxon>
        <taxon>Spermatophyta</taxon>
        <taxon>Magnoliopsida</taxon>
        <taxon>Ranunculales</taxon>
        <taxon>Circaeasteraceae</taxon>
        <taxon>Kingdonia</taxon>
    </lineage>
</organism>
<sequence>MDNAGTSNNNRGRTEWTPPMDRYVLDLMLEQVLLDQSGFGWDDEKHIVTADSYVWDEYLKEYPEAKPMRTKSMPNYHDHDEICGKSTTTRQYARSAKDLKSGKLSDVIITQVQDSLDDAVVEDGSPIVNNEVKETKKKKKCKL</sequence>
<evidence type="ECO:0000313" key="1">
    <source>
        <dbReference type="EMBL" id="KAF6151011.1"/>
    </source>
</evidence>
<dbReference type="PANTHER" id="PTHR46929:SF3">
    <property type="entry name" value="MYB_SANT-LIKE DOMAIN-CONTAINING PROTEIN"/>
    <property type="match status" value="1"/>
</dbReference>